<dbReference type="Gene3D" id="3.30.70.330">
    <property type="match status" value="1"/>
</dbReference>
<name>K3X187_GLOUD</name>
<feature type="domain" description="RRM" evidence="3">
    <location>
        <begin position="135"/>
        <end position="216"/>
    </location>
</feature>
<proteinExistence type="predicted"/>
<dbReference type="VEuPathDB" id="FungiDB:PYU1_G010962"/>
<evidence type="ECO:0000256" key="1">
    <source>
        <dbReference type="ARBA" id="ARBA00022884"/>
    </source>
</evidence>
<dbReference type="STRING" id="431595.K3X187"/>
<dbReference type="Pfam" id="PF00076">
    <property type="entry name" value="RRM_1"/>
    <property type="match status" value="1"/>
</dbReference>
<dbReference type="InterPro" id="IPR012677">
    <property type="entry name" value="Nucleotide-bd_a/b_plait_sf"/>
</dbReference>
<dbReference type="GO" id="GO:0097157">
    <property type="term" value="F:pre-mRNA intronic binding"/>
    <property type="evidence" value="ECO:0007669"/>
    <property type="project" value="TreeGrafter"/>
</dbReference>
<keyword evidence="1 2" id="KW-0694">RNA-binding</keyword>
<dbReference type="SMART" id="SM00360">
    <property type="entry name" value="RRM"/>
    <property type="match status" value="1"/>
</dbReference>
<dbReference type="PANTHER" id="PTHR16105">
    <property type="entry name" value="RNA-BINDING REGION-CONTAINING PROTEIN 3"/>
    <property type="match status" value="1"/>
</dbReference>
<protein>
    <recommendedName>
        <fullName evidence="3">RRM domain-containing protein</fullName>
    </recommendedName>
</protein>
<dbReference type="InParanoid" id="K3X187"/>
<dbReference type="InterPro" id="IPR035979">
    <property type="entry name" value="RBD_domain_sf"/>
</dbReference>
<organism evidence="4 5">
    <name type="scientific">Globisporangium ultimum (strain ATCC 200006 / CBS 805.95 / DAOM BR144)</name>
    <name type="common">Pythium ultimum</name>
    <dbReference type="NCBI Taxonomy" id="431595"/>
    <lineage>
        <taxon>Eukaryota</taxon>
        <taxon>Sar</taxon>
        <taxon>Stramenopiles</taxon>
        <taxon>Oomycota</taxon>
        <taxon>Peronosporomycetes</taxon>
        <taxon>Pythiales</taxon>
        <taxon>Pythiaceae</taxon>
        <taxon>Globisporangium</taxon>
    </lineage>
</organism>
<dbReference type="PROSITE" id="PS50102">
    <property type="entry name" value="RRM"/>
    <property type="match status" value="1"/>
</dbReference>
<dbReference type="InterPro" id="IPR045164">
    <property type="entry name" value="RBM41/RNPC3"/>
</dbReference>
<dbReference type="GO" id="GO:0000398">
    <property type="term" value="P:mRNA splicing, via spliceosome"/>
    <property type="evidence" value="ECO:0007669"/>
    <property type="project" value="TreeGrafter"/>
</dbReference>
<dbReference type="InterPro" id="IPR000504">
    <property type="entry name" value="RRM_dom"/>
</dbReference>
<reference evidence="5" key="1">
    <citation type="journal article" date="2010" name="Genome Biol.">
        <title>Genome sequence of the necrotrophic plant pathogen Pythium ultimum reveals original pathogenicity mechanisms and effector repertoire.</title>
        <authorList>
            <person name="Levesque C.A."/>
            <person name="Brouwer H."/>
            <person name="Cano L."/>
            <person name="Hamilton J.P."/>
            <person name="Holt C."/>
            <person name="Huitema E."/>
            <person name="Raffaele S."/>
            <person name="Robideau G.P."/>
            <person name="Thines M."/>
            <person name="Win J."/>
            <person name="Zerillo M.M."/>
            <person name="Beakes G.W."/>
            <person name="Boore J.L."/>
            <person name="Busam D."/>
            <person name="Dumas B."/>
            <person name="Ferriera S."/>
            <person name="Fuerstenberg S.I."/>
            <person name="Gachon C.M."/>
            <person name="Gaulin E."/>
            <person name="Govers F."/>
            <person name="Grenville-Briggs L."/>
            <person name="Horner N."/>
            <person name="Hostetler J."/>
            <person name="Jiang R.H."/>
            <person name="Johnson J."/>
            <person name="Krajaejun T."/>
            <person name="Lin H."/>
            <person name="Meijer H.J."/>
            <person name="Moore B."/>
            <person name="Morris P."/>
            <person name="Phuntmart V."/>
            <person name="Puiu D."/>
            <person name="Shetty J."/>
            <person name="Stajich J.E."/>
            <person name="Tripathy S."/>
            <person name="Wawra S."/>
            <person name="van West P."/>
            <person name="Whitty B.R."/>
            <person name="Coutinho P.M."/>
            <person name="Henrissat B."/>
            <person name="Martin F."/>
            <person name="Thomas P.D."/>
            <person name="Tyler B.M."/>
            <person name="De Vries R.P."/>
            <person name="Kamoun S."/>
            <person name="Yandell M."/>
            <person name="Tisserat N."/>
            <person name="Buell C.R."/>
        </authorList>
    </citation>
    <scope>NUCLEOTIDE SEQUENCE</scope>
    <source>
        <strain evidence="5">DAOM:BR144</strain>
    </source>
</reference>
<dbReference type="GO" id="GO:0030626">
    <property type="term" value="F:U12 snRNA binding"/>
    <property type="evidence" value="ECO:0007669"/>
    <property type="project" value="TreeGrafter"/>
</dbReference>
<evidence type="ECO:0000256" key="2">
    <source>
        <dbReference type="PROSITE-ProRule" id="PRU00176"/>
    </source>
</evidence>
<reference evidence="4" key="3">
    <citation type="submission" date="2015-02" db="UniProtKB">
        <authorList>
            <consortium name="EnsemblProtists"/>
        </authorList>
    </citation>
    <scope>IDENTIFICATION</scope>
    <source>
        <strain evidence="4">DAOM BR144</strain>
    </source>
</reference>
<evidence type="ECO:0000259" key="3">
    <source>
        <dbReference type="PROSITE" id="PS50102"/>
    </source>
</evidence>
<dbReference type="AlphaFoldDB" id="K3X187"/>
<evidence type="ECO:0000313" key="4">
    <source>
        <dbReference type="EnsemblProtists" id="PYU1_T010986"/>
    </source>
</evidence>
<dbReference type="eggNOG" id="KOG4206">
    <property type="taxonomic scope" value="Eukaryota"/>
</dbReference>
<dbReference type="GO" id="GO:0005689">
    <property type="term" value="C:U12-type spliceosomal complex"/>
    <property type="evidence" value="ECO:0007669"/>
    <property type="project" value="TreeGrafter"/>
</dbReference>
<dbReference type="PANTHER" id="PTHR16105:SF0">
    <property type="entry name" value="RNA-BINDING REGION-CONTAINING PROTEIN 3"/>
    <property type="match status" value="1"/>
</dbReference>
<dbReference type="EnsemblProtists" id="PYU1_T010986">
    <property type="protein sequence ID" value="PYU1_T010986"/>
    <property type="gene ID" value="PYU1_G010962"/>
</dbReference>
<keyword evidence="5" id="KW-1185">Reference proteome</keyword>
<accession>K3X187</accession>
<dbReference type="Proteomes" id="UP000019132">
    <property type="component" value="Unassembled WGS sequence"/>
</dbReference>
<dbReference type="HOGENOM" id="CLU_1269145_0_0_1"/>
<evidence type="ECO:0000313" key="5">
    <source>
        <dbReference type="Proteomes" id="UP000019132"/>
    </source>
</evidence>
<dbReference type="EMBL" id="GL376590">
    <property type="status" value="NOT_ANNOTATED_CDS"/>
    <property type="molecule type" value="Genomic_DNA"/>
</dbReference>
<dbReference type="SUPFAM" id="SSF54928">
    <property type="entry name" value="RNA-binding domain, RBD"/>
    <property type="match status" value="2"/>
</dbReference>
<reference evidence="5" key="2">
    <citation type="submission" date="2010-04" db="EMBL/GenBank/DDBJ databases">
        <authorList>
            <person name="Buell R."/>
            <person name="Hamilton J."/>
            <person name="Hostetler J."/>
        </authorList>
    </citation>
    <scope>NUCLEOTIDE SEQUENCE [LARGE SCALE GENOMIC DNA]</scope>
    <source>
        <strain evidence="5">DAOM:BR144</strain>
    </source>
</reference>
<sequence>MLHAAEIKSYIRATVEKDDLLYVFGHVLPSTMDLSAICIELAAASGTATITYPIEAFATEALTKLHGVALESQPLIVSYATAVETETNSPDVPMKIECDLPLRLSIADLDTLRLKPSAFAEEKVMGKYQRGEPSTTLYVKNLAKDIQESELRAVFGAVLPVDTRVDTIKIRHFTEGRMKCQAFVEYPSVSLATLALDKIHGVVFKDKPLVVNLNNKAA</sequence>